<dbReference type="PANTHER" id="PTHR43235:SF1">
    <property type="entry name" value="GLUTAMINE AMIDOTRANSFERASE PB2B2.05-RELATED"/>
    <property type="match status" value="1"/>
</dbReference>
<dbReference type="PROSITE" id="PS51273">
    <property type="entry name" value="GATASE_TYPE_1"/>
    <property type="match status" value="1"/>
</dbReference>
<dbReference type="GO" id="GO:0033969">
    <property type="term" value="F:gamma-glutamyl-gamma-aminobutyrate hydrolase activity"/>
    <property type="evidence" value="ECO:0007669"/>
    <property type="project" value="TreeGrafter"/>
</dbReference>
<gene>
    <name evidence="2" type="ORF">GTQ45_03435</name>
</gene>
<dbReference type="InterPro" id="IPR011697">
    <property type="entry name" value="Peptidase_C26"/>
</dbReference>
<reference evidence="2 3" key="1">
    <citation type="journal article" date="2016" name="Int. J. Syst. Evol. Microbiol.">
        <title>Pyruvatibacter mobilis gen. nov., sp. nov., a marine bacterium from the culture broth of Picochlorum sp. 122.</title>
        <authorList>
            <person name="Wang G."/>
            <person name="Tang M."/>
            <person name="Wu H."/>
            <person name="Dai S."/>
            <person name="Li T."/>
            <person name="Chen C."/>
            <person name="He H."/>
            <person name="Fan J."/>
            <person name="Xiang W."/>
            <person name="Li X."/>
        </authorList>
    </citation>
    <scope>NUCLEOTIDE SEQUENCE [LARGE SCALE GENOMIC DNA]</scope>
    <source>
        <strain evidence="2 3">GYP-11</strain>
    </source>
</reference>
<evidence type="ECO:0000256" key="1">
    <source>
        <dbReference type="SAM" id="MobiDB-lite"/>
    </source>
</evidence>
<protein>
    <submittedName>
        <fullName evidence="2">Gamma-glutamyl-gamma-aminobutyrate hydrolase family protein</fullName>
    </submittedName>
</protein>
<organism evidence="2 3">
    <name type="scientific">Pyruvatibacter mobilis</name>
    <dbReference type="NCBI Taxonomy" id="1712261"/>
    <lineage>
        <taxon>Bacteria</taxon>
        <taxon>Pseudomonadati</taxon>
        <taxon>Pseudomonadota</taxon>
        <taxon>Alphaproteobacteria</taxon>
        <taxon>Hyphomicrobiales</taxon>
        <taxon>Parvibaculaceae</taxon>
        <taxon>Pyruvatibacter</taxon>
    </lineage>
</organism>
<dbReference type="InterPro" id="IPR029062">
    <property type="entry name" value="Class_I_gatase-like"/>
</dbReference>
<sequence>MPAARTGPRRPARPRIGITGSVRRWPFKRWVDAFAVRLTGGVPVSMRPDWVADVEALDGFVITGGLDVAAAVYAGTARPDPEAGHSRDRFELALLDHALECGKPVLGICRGMQLLNIHAGGTLHDNVADAYPHAPPVRTLRPRRLVHVTADSHLERITGTRALKVNALHDQSVKQTGAGLRVSAADPYGIVQAVEAVPDTDGPFRLGVQWHPEWLVWQHRHRALYRHFIAEARAHAQHRDGSQTAGSPRNPACQTPAR</sequence>
<evidence type="ECO:0000313" key="3">
    <source>
        <dbReference type="Proteomes" id="UP000470384"/>
    </source>
</evidence>
<evidence type="ECO:0000313" key="2">
    <source>
        <dbReference type="EMBL" id="NBG94779.1"/>
    </source>
</evidence>
<dbReference type="InterPro" id="IPR044668">
    <property type="entry name" value="PuuD-like"/>
</dbReference>
<proteinExistence type="predicted"/>
<dbReference type="SUPFAM" id="SSF52317">
    <property type="entry name" value="Class I glutamine amidotransferase-like"/>
    <property type="match status" value="1"/>
</dbReference>
<dbReference type="AlphaFoldDB" id="A0A845Q8R2"/>
<name>A0A845Q8R2_9HYPH</name>
<keyword evidence="2" id="KW-0378">Hydrolase</keyword>
<dbReference type="Gene3D" id="3.40.50.880">
    <property type="match status" value="1"/>
</dbReference>
<dbReference type="CDD" id="cd01745">
    <property type="entry name" value="GATase1_2"/>
    <property type="match status" value="1"/>
</dbReference>
<dbReference type="GO" id="GO:0006598">
    <property type="term" value="P:polyamine catabolic process"/>
    <property type="evidence" value="ECO:0007669"/>
    <property type="project" value="TreeGrafter"/>
</dbReference>
<dbReference type="GO" id="GO:0005829">
    <property type="term" value="C:cytosol"/>
    <property type="evidence" value="ECO:0007669"/>
    <property type="project" value="TreeGrafter"/>
</dbReference>
<comment type="caution">
    <text evidence="2">The sequence shown here is derived from an EMBL/GenBank/DDBJ whole genome shotgun (WGS) entry which is preliminary data.</text>
</comment>
<dbReference type="Pfam" id="PF07722">
    <property type="entry name" value="Peptidase_C26"/>
    <property type="match status" value="1"/>
</dbReference>
<dbReference type="PANTHER" id="PTHR43235">
    <property type="entry name" value="GLUTAMINE AMIDOTRANSFERASE PB2B2.05-RELATED"/>
    <property type="match status" value="1"/>
</dbReference>
<dbReference type="OrthoDB" id="9813383at2"/>
<feature type="region of interest" description="Disordered" evidence="1">
    <location>
        <begin position="236"/>
        <end position="258"/>
    </location>
</feature>
<dbReference type="EMBL" id="WXYQ01000003">
    <property type="protein sequence ID" value="NBG94779.1"/>
    <property type="molecule type" value="Genomic_DNA"/>
</dbReference>
<dbReference type="GeneID" id="300655649"/>
<keyword evidence="3" id="KW-1185">Reference proteome</keyword>
<accession>A0A845Q8R2</accession>
<dbReference type="RefSeq" id="WP_160586858.1">
    <property type="nucleotide sequence ID" value="NZ_BMHN01000001.1"/>
</dbReference>
<dbReference type="Proteomes" id="UP000470384">
    <property type="component" value="Unassembled WGS sequence"/>
</dbReference>